<reference evidence="1 2" key="1">
    <citation type="submission" date="2020-06" db="EMBL/GenBank/DDBJ databases">
        <title>Actinomadura xiongansis sp. nov., isolated from soil of Baiyangdian.</title>
        <authorList>
            <person name="Zhang X."/>
        </authorList>
    </citation>
    <scope>NUCLEOTIDE SEQUENCE [LARGE SCALE GENOMIC DNA]</scope>
    <source>
        <strain evidence="1 2">HBUM206468</strain>
    </source>
</reference>
<gene>
    <name evidence="1" type="ORF">HKK74_14920</name>
</gene>
<accession>A0ABR7LPW6</accession>
<proteinExistence type="predicted"/>
<dbReference type="EMBL" id="JABVEC010000010">
    <property type="protein sequence ID" value="MBC6466785.1"/>
    <property type="molecule type" value="Genomic_DNA"/>
</dbReference>
<name>A0ABR7LPW6_9ACTN</name>
<dbReference type="Proteomes" id="UP000805614">
    <property type="component" value="Unassembled WGS sequence"/>
</dbReference>
<evidence type="ECO:0000313" key="1">
    <source>
        <dbReference type="EMBL" id="MBC6466785.1"/>
    </source>
</evidence>
<organism evidence="1 2">
    <name type="scientific">Actinomadura alba</name>
    <dbReference type="NCBI Taxonomy" id="406431"/>
    <lineage>
        <taxon>Bacteria</taxon>
        <taxon>Bacillati</taxon>
        <taxon>Actinomycetota</taxon>
        <taxon>Actinomycetes</taxon>
        <taxon>Streptosporangiales</taxon>
        <taxon>Thermomonosporaceae</taxon>
        <taxon>Actinomadura</taxon>
    </lineage>
</organism>
<evidence type="ECO:0000313" key="2">
    <source>
        <dbReference type="Proteomes" id="UP000805614"/>
    </source>
</evidence>
<dbReference type="RefSeq" id="WP_187243810.1">
    <property type="nucleotide sequence ID" value="NZ_BAAAOK010000027.1"/>
</dbReference>
<protein>
    <submittedName>
        <fullName evidence="1">Uncharacterized protein</fullName>
    </submittedName>
</protein>
<comment type="caution">
    <text evidence="1">The sequence shown here is derived from an EMBL/GenBank/DDBJ whole genome shotgun (WGS) entry which is preliminary data.</text>
</comment>
<sequence>MTTVTTAAPPASPRTSEPAGRRFPAYAFLTDLTRRFPGTSVWWGRHTGSWWAFHPYLGRLVEATSPTELAALLHAALRRAPATTDPGGHRREASFR</sequence>
<keyword evidence="2" id="KW-1185">Reference proteome</keyword>